<dbReference type="EMBL" id="OZ035825">
    <property type="protein sequence ID" value="CAL1600751.1"/>
    <property type="molecule type" value="Genomic_DNA"/>
</dbReference>
<gene>
    <name evidence="2" type="ORF">KC01_LOCUS28831</name>
</gene>
<evidence type="ECO:0000313" key="3">
    <source>
        <dbReference type="Proteomes" id="UP001497482"/>
    </source>
</evidence>
<reference evidence="2 3" key="1">
    <citation type="submission" date="2024-04" db="EMBL/GenBank/DDBJ databases">
        <authorList>
            <person name="Waldvogel A.-M."/>
            <person name="Schoenle A."/>
        </authorList>
    </citation>
    <scope>NUCLEOTIDE SEQUENCE [LARGE SCALE GENOMIC DNA]</scope>
</reference>
<protein>
    <recommendedName>
        <fullName evidence="4">Secreted protein</fullName>
    </recommendedName>
</protein>
<keyword evidence="3" id="KW-1185">Reference proteome</keyword>
<organism evidence="2 3">
    <name type="scientific">Knipowitschia caucasica</name>
    <name type="common">Caucasian dwarf goby</name>
    <name type="synonym">Pomatoschistus caucasicus</name>
    <dbReference type="NCBI Taxonomy" id="637954"/>
    <lineage>
        <taxon>Eukaryota</taxon>
        <taxon>Metazoa</taxon>
        <taxon>Chordata</taxon>
        <taxon>Craniata</taxon>
        <taxon>Vertebrata</taxon>
        <taxon>Euteleostomi</taxon>
        <taxon>Actinopterygii</taxon>
        <taxon>Neopterygii</taxon>
        <taxon>Teleostei</taxon>
        <taxon>Neoteleostei</taxon>
        <taxon>Acanthomorphata</taxon>
        <taxon>Gobiaria</taxon>
        <taxon>Gobiiformes</taxon>
        <taxon>Gobioidei</taxon>
        <taxon>Gobiidae</taxon>
        <taxon>Gobiinae</taxon>
        <taxon>Knipowitschia</taxon>
    </lineage>
</organism>
<dbReference type="Proteomes" id="UP001497482">
    <property type="component" value="Chromosome 3"/>
</dbReference>
<evidence type="ECO:0000256" key="1">
    <source>
        <dbReference type="SAM" id="SignalP"/>
    </source>
</evidence>
<evidence type="ECO:0000313" key="2">
    <source>
        <dbReference type="EMBL" id="CAL1600751.1"/>
    </source>
</evidence>
<dbReference type="AlphaFoldDB" id="A0AAV2LF11"/>
<keyword evidence="1" id="KW-0732">Signal</keyword>
<name>A0AAV2LF11_KNICA</name>
<feature type="signal peptide" evidence="1">
    <location>
        <begin position="1"/>
        <end position="15"/>
    </location>
</feature>
<proteinExistence type="predicted"/>
<sequence length="136" mass="14554">MALTFLPLLWEVTASLSCAGGKPHTAVWCPVGTHVGLCGVSAALGNAFCSFCVAISSSVANFCEGLREPVVLLSRYLWRDRAGPSCTSRGSLETANHHKYTNSERCVHRRNSSCLRCSGLTPQARVAPSLDTSNQL</sequence>
<feature type="chain" id="PRO_5043864400" description="Secreted protein" evidence="1">
    <location>
        <begin position="16"/>
        <end position="136"/>
    </location>
</feature>
<accession>A0AAV2LF11</accession>
<evidence type="ECO:0008006" key="4">
    <source>
        <dbReference type="Google" id="ProtNLM"/>
    </source>
</evidence>